<evidence type="ECO:0000313" key="4">
    <source>
        <dbReference type="Proteomes" id="UP000078492"/>
    </source>
</evidence>
<dbReference type="Pfam" id="PF02037">
    <property type="entry name" value="SAP"/>
    <property type="match status" value="1"/>
</dbReference>
<dbReference type="SUPFAM" id="SSF68906">
    <property type="entry name" value="SAP domain"/>
    <property type="match status" value="1"/>
</dbReference>
<reference evidence="3 4" key="1">
    <citation type="submission" date="2015-09" db="EMBL/GenBank/DDBJ databases">
        <title>Trachymyrmex cornetzi WGS genome.</title>
        <authorList>
            <person name="Nygaard S."/>
            <person name="Hu H."/>
            <person name="Boomsma J."/>
            <person name="Zhang G."/>
        </authorList>
    </citation>
    <scope>NUCLEOTIDE SEQUENCE [LARGE SCALE GENOMIC DNA]</scope>
    <source>
        <strain evidence="3">Tcor2-1</strain>
        <tissue evidence="3">Whole body</tissue>
    </source>
</reference>
<evidence type="ECO:0000313" key="3">
    <source>
        <dbReference type="EMBL" id="KYN17402.1"/>
    </source>
</evidence>
<protein>
    <recommendedName>
        <fullName evidence="2">SAP domain-containing protein</fullName>
    </recommendedName>
</protein>
<dbReference type="EMBL" id="KQ980165">
    <property type="protein sequence ID" value="KYN17402.1"/>
    <property type="molecule type" value="Genomic_DNA"/>
</dbReference>
<name>A0A151J492_9HYME</name>
<dbReference type="InterPro" id="IPR036361">
    <property type="entry name" value="SAP_dom_sf"/>
</dbReference>
<organism evidence="3 4">
    <name type="scientific">Trachymyrmex cornetzi</name>
    <dbReference type="NCBI Taxonomy" id="471704"/>
    <lineage>
        <taxon>Eukaryota</taxon>
        <taxon>Metazoa</taxon>
        <taxon>Ecdysozoa</taxon>
        <taxon>Arthropoda</taxon>
        <taxon>Hexapoda</taxon>
        <taxon>Insecta</taxon>
        <taxon>Pterygota</taxon>
        <taxon>Neoptera</taxon>
        <taxon>Endopterygota</taxon>
        <taxon>Hymenoptera</taxon>
        <taxon>Apocrita</taxon>
        <taxon>Aculeata</taxon>
        <taxon>Formicoidea</taxon>
        <taxon>Formicidae</taxon>
        <taxon>Myrmicinae</taxon>
        <taxon>Trachymyrmex</taxon>
    </lineage>
</organism>
<proteinExistence type="predicted"/>
<dbReference type="PROSITE" id="PS50800">
    <property type="entry name" value="SAP"/>
    <property type="match status" value="1"/>
</dbReference>
<sequence length="144" mass="16401">MTILLTVTELKDMLKSMNLPTYGLKIELVKRLLDAGVSLEELNKPTSAHNETDHFKLLPPPSRSTSPHTVTSIPREVNLLRRERDLAERETELLRREVALLKTTPTTEPGTPTLATARKWQELKNLVGEYDGSNLDFDLVRRTR</sequence>
<dbReference type="SMART" id="SM00513">
    <property type="entry name" value="SAP"/>
    <property type="match status" value="1"/>
</dbReference>
<gene>
    <name evidence="3" type="ORF">ALC57_10311</name>
</gene>
<dbReference type="AlphaFoldDB" id="A0A151J492"/>
<feature type="region of interest" description="Disordered" evidence="1">
    <location>
        <begin position="46"/>
        <end position="71"/>
    </location>
</feature>
<accession>A0A151J492</accession>
<dbReference type="STRING" id="471704.A0A151J492"/>
<dbReference type="Gene3D" id="1.10.720.30">
    <property type="entry name" value="SAP domain"/>
    <property type="match status" value="1"/>
</dbReference>
<feature type="domain" description="SAP" evidence="2">
    <location>
        <begin position="2"/>
        <end position="36"/>
    </location>
</feature>
<evidence type="ECO:0000259" key="2">
    <source>
        <dbReference type="PROSITE" id="PS50800"/>
    </source>
</evidence>
<dbReference type="InterPro" id="IPR003034">
    <property type="entry name" value="SAP_dom"/>
</dbReference>
<keyword evidence="4" id="KW-1185">Reference proteome</keyword>
<dbReference type="Proteomes" id="UP000078492">
    <property type="component" value="Unassembled WGS sequence"/>
</dbReference>
<evidence type="ECO:0000256" key="1">
    <source>
        <dbReference type="SAM" id="MobiDB-lite"/>
    </source>
</evidence>